<keyword evidence="2" id="KW-1133">Transmembrane helix</keyword>
<accession>A0A6N7UZ74</accession>
<feature type="transmembrane region" description="Helical" evidence="2">
    <location>
        <begin position="6"/>
        <end position="25"/>
    </location>
</feature>
<dbReference type="RefSeq" id="WP_154476027.1">
    <property type="nucleotide sequence ID" value="NZ_JAQYBV010000071.1"/>
</dbReference>
<proteinExistence type="predicted"/>
<dbReference type="Proteomes" id="UP000434409">
    <property type="component" value="Unassembled WGS sequence"/>
</dbReference>
<dbReference type="Pfam" id="PF06541">
    <property type="entry name" value="ABC_trans_CmpB"/>
    <property type="match status" value="1"/>
</dbReference>
<feature type="transmembrane region" description="Helical" evidence="2">
    <location>
        <begin position="143"/>
        <end position="166"/>
    </location>
</feature>
<protein>
    <submittedName>
        <fullName evidence="3">Uncharacterized protein</fullName>
    </submittedName>
</protein>
<reference evidence="3 4" key="1">
    <citation type="submission" date="2019-08" db="EMBL/GenBank/DDBJ databases">
        <title>In-depth cultivation of the pig gut microbiome towards novel bacterial diversity and tailored functional studies.</title>
        <authorList>
            <person name="Wylensek D."/>
            <person name="Hitch T.C.A."/>
            <person name="Clavel T."/>
        </authorList>
    </citation>
    <scope>NUCLEOTIDE SEQUENCE [LARGE SCALE GENOMIC DNA]</scope>
    <source>
        <strain evidence="3 4">68-1-5</strain>
    </source>
</reference>
<dbReference type="AlphaFoldDB" id="A0A6N7UZ74"/>
<evidence type="ECO:0000256" key="1">
    <source>
        <dbReference type="SAM" id="Coils"/>
    </source>
</evidence>
<keyword evidence="2" id="KW-0812">Transmembrane</keyword>
<evidence type="ECO:0000313" key="3">
    <source>
        <dbReference type="EMBL" id="MSR93197.1"/>
    </source>
</evidence>
<keyword evidence="1" id="KW-0175">Coiled coil</keyword>
<feature type="coiled-coil region" evidence="1">
    <location>
        <begin position="165"/>
        <end position="253"/>
    </location>
</feature>
<keyword evidence="2" id="KW-0472">Membrane</keyword>
<feature type="transmembrane region" description="Helical" evidence="2">
    <location>
        <begin position="37"/>
        <end position="57"/>
    </location>
</feature>
<feature type="transmembrane region" description="Helical" evidence="2">
    <location>
        <begin position="107"/>
        <end position="131"/>
    </location>
</feature>
<sequence length="288" mass="33032">MRVYEFIWYFFAYGILGWCVEVMYATVVQKTFVNRGFLNGPICPIYGVGVAVVLLFLEPLRTNLLLLYIVGTVLVTVIEGITGYVLDKLFHHKWWDYSNRPFNIGGYVCLLFSLIWGVALVAIVLLIHPVIQKGVQLIPTTVGLVLLVLLTGALLADLYVTVAGILKLNKKLEAMEKIAAELKVLSNKVGESLSENVLDTLEVQKEGKKRLEDVQAEGRKKLEEMQLEGRKKLEDAQAELRKRYQEMMDYRSKVGNRLLKAFPKMQSREHQSMLNELKEYARNRKWHR</sequence>
<evidence type="ECO:0000256" key="2">
    <source>
        <dbReference type="SAM" id="Phobius"/>
    </source>
</evidence>
<organism evidence="3 4">
    <name type="scientific">Suipraeoptans intestinalis</name>
    <dbReference type="NCBI Taxonomy" id="2606628"/>
    <lineage>
        <taxon>Bacteria</taxon>
        <taxon>Bacillati</taxon>
        <taxon>Bacillota</taxon>
        <taxon>Clostridia</taxon>
        <taxon>Lachnospirales</taxon>
        <taxon>Lachnospiraceae</taxon>
        <taxon>Suipraeoptans</taxon>
    </lineage>
</organism>
<comment type="caution">
    <text evidence="3">The sequence shown here is derived from an EMBL/GenBank/DDBJ whole genome shotgun (WGS) entry which is preliminary data.</text>
</comment>
<feature type="transmembrane region" description="Helical" evidence="2">
    <location>
        <begin position="63"/>
        <end position="86"/>
    </location>
</feature>
<dbReference type="InterPro" id="IPR010540">
    <property type="entry name" value="CmpB_TMEM229"/>
</dbReference>
<dbReference type="EMBL" id="VULY01000018">
    <property type="protein sequence ID" value="MSR93197.1"/>
    <property type="molecule type" value="Genomic_DNA"/>
</dbReference>
<keyword evidence="4" id="KW-1185">Reference proteome</keyword>
<gene>
    <name evidence="3" type="ORF">FYJ34_02600</name>
</gene>
<evidence type="ECO:0000313" key="4">
    <source>
        <dbReference type="Proteomes" id="UP000434409"/>
    </source>
</evidence>
<name>A0A6N7UZ74_9FIRM</name>